<dbReference type="GO" id="GO:0016787">
    <property type="term" value="F:hydrolase activity"/>
    <property type="evidence" value="ECO:0007669"/>
    <property type="project" value="UniProtKB-KW"/>
</dbReference>
<evidence type="ECO:0000259" key="5">
    <source>
        <dbReference type="PROSITE" id="PS51462"/>
    </source>
</evidence>
<dbReference type="PANTHER" id="PTHR43046:SF14">
    <property type="entry name" value="MUTT_NUDIX FAMILY PROTEIN"/>
    <property type="match status" value="1"/>
</dbReference>
<dbReference type="EMBL" id="SOAW01000004">
    <property type="protein sequence ID" value="TDT29082.1"/>
    <property type="molecule type" value="Genomic_DNA"/>
</dbReference>
<dbReference type="Proteomes" id="UP000295371">
    <property type="component" value="Unassembled WGS sequence"/>
</dbReference>
<dbReference type="InterPro" id="IPR015797">
    <property type="entry name" value="NUDIX_hydrolase-like_dom_sf"/>
</dbReference>
<comment type="similarity">
    <text evidence="2 4">Belongs to the Nudix hydrolase family.</text>
</comment>
<accession>A0A4R7IWP3</accession>
<dbReference type="CDD" id="cd03424">
    <property type="entry name" value="NUDIX_ADPRase_Nudt5_UGPPase_Nudt14"/>
    <property type="match status" value="1"/>
</dbReference>
<dbReference type="PROSITE" id="PS00893">
    <property type="entry name" value="NUDIX_BOX"/>
    <property type="match status" value="1"/>
</dbReference>
<organism evidence="6 7">
    <name type="scientific">Naumannella halotolerans</name>
    <dbReference type="NCBI Taxonomy" id="993414"/>
    <lineage>
        <taxon>Bacteria</taxon>
        <taxon>Bacillati</taxon>
        <taxon>Actinomycetota</taxon>
        <taxon>Actinomycetes</taxon>
        <taxon>Propionibacteriales</taxon>
        <taxon>Propionibacteriaceae</taxon>
        <taxon>Naumannella</taxon>
    </lineage>
</organism>
<dbReference type="Gene3D" id="3.90.79.10">
    <property type="entry name" value="Nucleoside Triphosphate Pyrophosphohydrolase"/>
    <property type="match status" value="1"/>
</dbReference>
<dbReference type="InterPro" id="IPR000086">
    <property type="entry name" value="NUDIX_hydrolase_dom"/>
</dbReference>
<evidence type="ECO:0000256" key="4">
    <source>
        <dbReference type="RuleBase" id="RU003476"/>
    </source>
</evidence>
<dbReference type="InterPro" id="IPR020476">
    <property type="entry name" value="Nudix_hydrolase"/>
</dbReference>
<proteinExistence type="inferred from homology"/>
<evidence type="ECO:0000256" key="2">
    <source>
        <dbReference type="ARBA" id="ARBA00005582"/>
    </source>
</evidence>
<evidence type="ECO:0000313" key="7">
    <source>
        <dbReference type="Proteomes" id="UP000295371"/>
    </source>
</evidence>
<dbReference type="PRINTS" id="PR00502">
    <property type="entry name" value="NUDIXFAMILY"/>
</dbReference>
<reference evidence="6 7" key="1">
    <citation type="submission" date="2019-03" db="EMBL/GenBank/DDBJ databases">
        <title>Genomic Encyclopedia of Archaeal and Bacterial Type Strains, Phase II (KMG-II): from individual species to whole genera.</title>
        <authorList>
            <person name="Goeker M."/>
        </authorList>
    </citation>
    <scope>NUCLEOTIDE SEQUENCE [LARGE SCALE GENOMIC DNA]</scope>
    <source>
        <strain evidence="6 7">DSM 24323</strain>
    </source>
</reference>
<name>A0A4R7IWP3_9ACTN</name>
<dbReference type="SUPFAM" id="SSF55811">
    <property type="entry name" value="Nudix"/>
    <property type="match status" value="1"/>
</dbReference>
<gene>
    <name evidence="6" type="ORF">CLV29_3175</name>
</gene>
<evidence type="ECO:0000256" key="3">
    <source>
        <dbReference type="ARBA" id="ARBA00022801"/>
    </source>
</evidence>
<protein>
    <submittedName>
        <fullName evidence="6">ADP-ribose pyrophosphatase YjhB (NUDIX family)</fullName>
    </submittedName>
</protein>
<evidence type="ECO:0000256" key="1">
    <source>
        <dbReference type="ARBA" id="ARBA00001946"/>
    </source>
</evidence>
<comment type="cofactor">
    <cofactor evidence="1">
        <name>Mg(2+)</name>
        <dbReference type="ChEBI" id="CHEBI:18420"/>
    </cofactor>
</comment>
<dbReference type="AlphaFoldDB" id="A0A4R7IWP3"/>
<dbReference type="PROSITE" id="PS51462">
    <property type="entry name" value="NUDIX"/>
    <property type="match status" value="1"/>
</dbReference>
<keyword evidence="3 4" id="KW-0378">Hydrolase</keyword>
<comment type="caution">
    <text evidence="6">The sequence shown here is derived from an EMBL/GenBank/DDBJ whole genome shotgun (WGS) entry which is preliminary data.</text>
</comment>
<feature type="domain" description="Nudix hydrolase" evidence="5">
    <location>
        <begin position="44"/>
        <end position="178"/>
    </location>
</feature>
<keyword evidence="7" id="KW-1185">Reference proteome</keyword>
<evidence type="ECO:0000313" key="6">
    <source>
        <dbReference type="EMBL" id="TDT29082.1"/>
    </source>
</evidence>
<dbReference type="Pfam" id="PF00293">
    <property type="entry name" value="NUDIX"/>
    <property type="match status" value="1"/>
</dbReference>
<dbReference type="PANTHER" id="PTHR43046">
    <property type="entry name" value="GDP-MANNOSE MANNOSYL HYDROLASE"/>
    <property type="match status" value="1"/>
</dbReference>
<dbReference type="InterPro" id="IPR020084">
    <property type="entry name" value="NUDIX_hydrolase_CS"/>
</dbReference>
<sequence>MTTRDEGHWETFSERTLYDSPWVRLVKVDVQPPGGSRFEHHVVRLQRVALVAMVNDREEVLLLWKHRFVTNQWGWELPGGIVDPGEESADAAKREACEETGWMPRSVQHLLSFQPAIGMVDSPHDVYVSRDAEYVSDARDSEETGVAKWTPLASVTDMAAQGDLLGSGSLVALLYLLARR</sequence>